<dbReference type="Proteomes" id="UP000192578">
    <property type="component" value="Unassembled WGS sequence"/>
</dbReference>
<keyword evidence="2" id="KW-1133">Transmembrane helix</keyword>
<feature type="compositionally biased region" description="Basic and acidic residues" evidence="1">
    <location>
        <begin position="9"/>
        <end position="27"/>
    </location>
</feature>
<feature type="region of interest" description="Disordered" evidence="1">
    <location>
        <begin position="1"/>
        <end position="29"/>
    </location>
</feature>
<dbReference type="InterPro" id="IPR007053">
    <property type="entry name" value="LRAT_dom"/>
</dbReference>
<keyword evidence="5" id="KW-1185">Reference proteome</keyword>
<gene>
    <name evidence="4" type="ORF">BV898_14852</name>
</gene>
<organism evidence="4 5">
    <name type="scientific">Hypsibius exemplaris</name>
    <name type="common">Freshwater tardigrade</name>
    <dbReference type="NCBI Taxonomy" id="2072580"/>
    <lineage>
        <taxon>Eukaryota</taxon>
        <taxon>Metazoa</taxon>
        <taxon>Ecdysozoa</taxon>
        <taxon>Tardigrada</taxon>
        <taxon>Eutardigrada</taxon>
        <taxon>Parachela</taxon>
        <taxon>Hypsibioidea</taxon>
        <taxon>Hypsibiidae</taxon>
        <taxon>Hypsibius</taxon>
    </lineage>
</organism>
<evidence type="ECO:0000313" key="4">
    <source>
        <dbReference type="EMBL" id="OWA50331.1"/>
    </source>
</evidence>
<feature type="domain" description="LRAT" evidence="3">
    <location>
        <begin position="136"/>
        <end position="202"/>
    </location>
</feature>
<dbReference type="Gene3D" id="3.90.1720.10">
    <property type="entry name" value="endopeptidase domain like (from Nostoc punctiforme)"/>
    <property type="match status" value="1"/>
</dbReference>
<dbReference type="EMBL" id="MTYJ01000188">
    <property type="protein sequence ID" value="OWA50331.1"/>
    <property type="molecule type" value="Genomic_DNA"/>
</dbReference>
<accession>A0A9X6RK60</accession>
<name>A0A9X6RK60_HYPEX</name>
<keyword evidence="2" id="KW-0812">Transmembrane</keyword>
<proteinExistence type="predicted"/>
<dbReference type="Pfam" id="PF04970">
    <property type="entry name" value="LRAT"/>
    <property type="match status" value="1"/>
</dbReference>
<sequence>MATPATAKALKEEKPAKEAKTPVDNRDLSPWVSPDLWEKHKGRLNGRLGGIPFAGFGDRFTNISSASTNASFISVAPVVAVVEAVEEELKEIAEDVKELFSEEKQSEPLPCARCEDVVVEASPLDLGYRMEDRTKWFIKVEHILRIAGRDQFRVNNIAQRTYKRAVRTPKEIFQLVKCFKDKEVDYSLVNSNCEHFVTSLKFKTEDVKDAKEKNKDGEDADVIPVVMTSCGTSSQVRRVVTGISMGMVAVALLAGSAVVSLLFGGKPVPPAEVNPSASKKAKVATNAAIVT</sequence>
<evidence type="ECO:0000259" key="3">
    <source>
        <dbReference type="Pfam" id="PF04970"/>
    </source>
</evidence>
<keyword evidence="2" id="KW-0472">Membrane</keyword>
<evidence type="ECO:0000313" key="5">
    <source>
        <dbReference type="Proteomes" id="UP000192578"/>
    </source>
</evidence>
<evidence type="ECO:0000256" key="1">
    <source>
        <dbReference type="SAM" id="MobiDB-lite"/>
    </source>
</evidence>
<reference evidence="5" key="1">
    <citation type="submission" date="2017-01" db="EMBL/GenBank/DDBJ databases">
        <title>Comparative genomics of anhydrobiosis in the tardigrade Hypsibius dujardini.</title>
        <authorList>
            <person name="Yoshida Y."/>
            <person name="Koutsovoulos G."/>
            <person name="Laetsch D."/>
            <person name="Stevens L."/>
            <person name="Kumar S."/>
            <person name="Horikawa D."/>
            <person name="Ishino K."/>
            <person name="Komine S."/>
            <person name="Tomita M."/>
            <person name="Blaxter M."/>
            <person name="Arakawa K."/>
        </authorList>
    </citation>
    <scope>NUCLEOTIDE SEQUENCE [LARGE SCALE GENOMIC DNA]</scope>
    <source>
        <strain evidence="5">Z151</strain>
    </source>
</reference>
<feature type="transmembrane region" description="Helical" evidence="2">
    <location>
        <begin position="239"/>
        <end position="263"/>
    </location>
</feature>
<dbReference type="OrthoDB" id="421951at2759"/>
<dbReference type="AlphaFoldDB" id="A0A9X6RK60"/>
<evidence type="ECO:0000256" key="2">
    <source>
        <dbReference type="SAM" id="Phobius"/>
    </source>
</evidence>
<protein>
    <recommendedName>
        <fullName evidence="3">LRAT domain-containing protein</fullName>
    </recommendedName>
</protein>
<comment type="caution">
    <text evidence="4">The sequence shown here is derived from an EMBL/GenBank/DDBJ whole genome shotgun (WGS) entry which is preliminary data.</text>
</comment>